<dbReference type="Pfam" id="PF13229">
    <property type="entry name" value="Beta_helix"/>
    <property type="match status" value="2"/>
</dbReference>
<evidence type="ECO:0000313" key="5">
    <source>
        <dbReference type="Proteomes" id="UP000238825"/>
    </source>
</evidence>
<dbReference type="SUPFAM" id="SSF51126">
    <property type="entry name" value="Pectin lyase-like"/>
    <property type="match status" value="2"/>
</dbReference>
<feature type="domain" description="Right handed beta helix" evidence="2">
    <location>
        <begin position="245"/>
        <end position="373"/>
    </location>
</feature>
<dbReference type="AlphaFoldDB" id="A0A2S0JZW4"/>
<dbReference type="InterPro" id="IPR039448">
    <property type="entry name" value="Beta_helix"/>
</dbReference>
<sequence>MAILVVKKGIMHRYQNINQALQDAEVGDAIEIRDGIYEESIEISKRLTLYGKGDVTIKGGVFIRYHTHVDIRNIRFSQGQGIYVKGDLQLENCIIEKQQVSTQVTVNFGTLMMKNVDILAGASNQFGIRIDNGSSVMLIESTLHQHTKAQIIAQNSEISLSKCMLLEGTMNGIFAIRNVHMVIEDCEIHGHEKTQIVAASSTISLVNSLIHEGKDVGIQVFSGSKLTINQCEIKHHAETNVVVHESELVASDSRIAKSNGNGLYIGEKSKADIYDCQLSGHKKPQLFIENSKAEIRKCQVTNGSTTGITIFNEADVMMTECTIHHHTQFHVIVDASGLVLDQCIIQFGQTGGIYGNDHAKITVKNSRIQEVESHHIYINNARLFANKCTFNHIVGNGITCIDAIVEVVDSQFSQCKQSPYSIFWSDKSMGRIQNCAINDTERTFLAMTNQSLLELVNSTLSNVKTAAVVQEQSQLYIRGPMQAGRCQKDDSSRIIHIDLQQPTSKKTQRIVDKLSTCNGSNVED</sequence>
<gene>
    <name evidence="3" type="ORF">LS41612_10320</name>
    <name evidence="4" type="ORF">NCTC10338_02669</name>
</gene>
<dbReference type="Proteomes" id="UP000238825">
    <property type="component" value="Chromosome"/>
</dbReference>
<evidence type="ECO:0000313" key="3">
    <source>
        <dbReference type="EMBL" id="AVK96636.1"/>
    </source>
</evidence>
<dbReference type="Proteomes" id="UP000255295">
    <property type="component" value="Unassembled WGS sequence"/>
</dbReference>
<dbReference type="PANTHER" id="PTHR22990">
    <property type="entry name" value="F-BOX ONLY PROTEIN"/>
    <property type="match status" value="1"/>
</dbReference>
<protein>
    <submittedName>
        <fullName evidence="4">Nitrous oxide reductase family maturation protein NosD</fullName>
    </submittedName>
</protein>
<evidence type="ECO:0000313" key="4">
    <source>
        <dbReference type="EMBL" id="SUV17565.1"/>
    </source>
</evidence>
<dbReference type="Gene3D" id="2.160.20.10">
    <property type="entry name" value="Single-stranded right-handed beta-helix, Pectin lyase-like"/>
    <property type="match status" value="2"/>
</dbReference>
<evidence type="ECO:0000313" key="6">
    <source>
        <dbReference type="Proteomes" id="UP000255295"/>
    </source>
</evidence>
<dbReference type="GeneID" id="48276598"/>
<proteinExistence type="predicted"/>
<evidence type="ECO:0000259" key="2">
    <source>
        <dbReference type="Pfam" id="PF13229"/>
    </source>
</evidence>
<name>A0A2S0JZW4_LYSSH</name>
<dbReference type="EMBL" id="UFSZ01000001">
    <property type="protein sequence ID" value="SUV17565.1"/>
    <property type="molecule type" value="Genomic_DNA"/>
</dbReference>
<dbReference type="EMBL" id="CP019980">
    <property type="protein sequence ID" value="AVK96636.1"/>
    <property type="molecule type" value="Genomic_DNA"/>
</dbReference>
<evidence type="ECO:0000256" key="1">
    <source>
        <dbReference type="ARBA" id="ARBA00022737"/>
    </source>
</evidence>
<feature type="domain" description="Right handed beta helix" evidence="2">
    <location>
        <begin position="112"/>
        <end position="241"/>
    </location>
</feature>
<dbReference type="RefSeq" id="WP_024360944.1">
    <property type="nucleotide sequence ID" value="NZ_BJNS01000033.1"/>
</dbReference>
<organism evidence="3 5">
    <name type="scientific">Lysinibacillus sphaericus</name>
    <name type="common">Bacillus sphaericus</name>
    <dbReference type="NCBI Taxonomy" id="1421"/>
    <lineage>
        <taxon>Bacteria</taxon>
        <taxon>Bacillati</taxon>
        <taxon>Bacillota</taxon>
        <taxon>Bacilli</taxon>
        <taxon>Bacillales</taxon>
        <taxon>Bacillaceae</taxon>
        <taxon>Lysinibacillus</taxon>
    </lineage>
</organism>
<accession>A0A2S0JZW4</accession>
<reference evidence="4 6" key="2">
    <citation type="submission" date="2018-06" db="EMBL/GenBank/DDBJ databases">
        <authorList>
            <consortium name="Pathogen Informatics"/>
            <person name="Doyle S."/>
        </authorList>
    </citation>
    <scope>NUCLEOTIDE SEQUENCE [LARGE SCALE GENOMIC DNA]</scope>
    <source>
        <strain evidence="4 6">NCTC10338</strain>
    </source>
</reference>
<reference evidence="3 5" key="1">
    <citation type="submission" date="2017-03" db="EMBL/GenBank/DDBJ databases">
        <title>The whole genome sequencing and assembly of Lysinibacillus sphaericus DSM 28T strain.</title>
        <authorList>
            <person name="Lee Y.-J."/>
            <person name="Yi H."/>
            <person name="Bahn Y.-S."/>
            <person name="Kim J.F."/>
            <person name="Lee D.-W."/>
        </authorList>
    </citation>
    <scope>NUCLEOTIDE SEQUENCE [LARGE SCALE GENOMIC DNA]</scope>
    <source>
        <strain evidence="3 5">DSM 28</strain>
    </source>
</reference>
<dbReference type="GO" id="GO:0006511">
    <property type="term" value="P:ubiquitin-dependent protein catabolic process"/>
    <property type="evidence" value="ECO:0007669"/>
    <property type="project" value="TreeGrafter"/>
</dbReference>
<dbReference type="InterPro" id="IPR011050">
    <property type="entry name" value="Pectin_lyase_fold/virulence"/>
</dbReference>
<dbReference type="InterPro" id="IPR051550">
    <property type="entry name" value="SCF-Subunits/Alg-Epimerases"/>
</dbReference>
<dbReference type="PANTHER" id="PTHR22990:SF15">
    <property type="entry name" value="F-BOX ONLY PROTEIN 10"/>
    <property type="match status" value="1"/>
</dbReference>
<dbReference type="InterPro" id="IPR012334">
    <property type="entry name" value="Pectin_lyas_fold"/>
</dbReference>
<keyword evidence="1" id="KW-0677">Repeat</keyword>